<proteinExistence type="predicted"/>
<organism evidence="1">
    <name type="scientific">hydrothermal vent metagenome</name>
    <dbReference type="NCBI Taxonomy" id="652676"/>
    <lineage>
        <taxon>unclassified sequences</taxon>
        <taxon>metagenomes</taxon>
        <taxon>ecological metagenomes</taxon>
    </lineage>
</organism>
<sequence>PQLKKYLEADVLLSKKEVPLFEEEIQIPEEQRAFGFVSSPIKSMTFDISKYGDSDWFELDVLEKLESMEDPHRIIVKAPQELEGKKFLSTLGFEEDESVQEKARARIFTLIKNQAFDLKASALSGNTWEIILSFKKPRQFMGRYLTSIKLSLPDGELIESVIRSNKQRATLTTIWKQLEGSQQSNEDALRQALSQLVVVGLFDLKIQDDHSREKFVLKFSDKETRAKYSALVLTEEDVRKARLQKRQERQQRLAAQTSNAQTDNFVPIDYVFQNQVRKEFIRLIESSGYVVSDYLFNALREVFGETQSEIIDAISTNEDSLDLLLLYLEEQSVSDQDSHESKTYEALFSKGKNTRMSRERLGSLFSEIRKGDLLLLVSKGDFLSSPEKTASYIGQIAWNK</sequence>
<dbReference type="EMBL" id="UOEN01000454">
    <property type="protein sequence ID" value="VAW19176.1"/>
    <property type="molecule type" value="Genomic_DNA"/>
</dbReference>
<evidence type="ECO:0000313" key="1">
    <source>
        <dbReference type="EMBL" id="VAW19176.1"/>
    </source>
</evidence>
<accession>A0A3B0UHX8</accession>
<feature type="non-terminal residue" evidence="1">
    <location>
        <position position="1"/>
    </location>
</feature>
<gene>
    <name evidence="1" type="ORF">MNBD_BACTEROID05-345</name>
</gene>
<feature type="non-terminal residue" evidence="1">
    <location>
        <position position="400"/>
    </location>
</feature>
<name>A0A3B0UHX8_9ZZZZ</name>
<dbReference type="AlphaFoldDB" id="A0A3B0UHX8"/>
<protein>
    <submittedName>
        <fullName evidence="1">Uncharacterized protein</fullName>
    </submittedName>
</protein>
<reference evidence="1" key="1">
    <citation type="submission" date="2018-06" db="EMBL/GenBank/DDBJ databases">
        <authorList>
            <person name="Zhirakovskaya E."/>
        </authorList>
    </citation>
    <scope>NUCLEOTIDE SEQUENCE</scope>
</reference>